<gene>
    <name evidence="1" type="ORF">GCM10010226_02090</name>
</gene>
<keyword evidence="2" id="KW-1185">Reference proteome</keyword>
<proteinExistence type="predicted"/>
<reference evidence="1" key="1">
    <citation type="journal article" date="2014" name="Int. J. Syst. Evol. Microbiol.">
        <title>Complete genome sequence of Corynebacterium casei LMG S-19264T (=DSM 44701T), isolated from a smear-ripened cheese.</title>
        <authorList>
            <consortium name="US DOE Joint Genome Institute (JGI-PGF)"/>
            <person name="Walter F."/>
            <person name="Albersmeier A."/>
            <person name="Kalinowski J."/>
            <person name="Ruckert C."/>
        </authorList>
    </citation>
    <scope>NUCLEOTIDE SEQUENCE</scope>
    <source>
        <strain evidence="1">JCM 4125</strain>
    </source>
</reference>
<organism evidence="1 2">
    <name type="scientific">Streptomyces phaeofaciens</name>
    <dbReference type="NCBI Taxonomy" id="68254"/>
    <lineage>
        <taxon>Bacteria</taxon>
        <taxon>Bacillati</taxon>
        <taxon>Actinomycetota</taxon>
        <taxon>Actinomycetes</taxon>
        <taxon>Kitasatosporales</taxon>
        <taxon>Streptomycetaceae</taxon>
        <taxon>Streptomyces</taxon>
    </lineage>
</organism>
<dbReference type="Proteomes" id="UP000646776">
    <property type="component" value="Unassembled WGS sequence"/>
</dbReference>
<dbReference type="EMBL" id="BMSA01000001">
    <property type="protein sequence ID" value="GGT29853.1"/>
    <property type="molecule type" value="Genomic_DNA"/>
</dbReference>
<protein>
    <submittedName>
        <fullName evidence="1">Uncharacterized protein</fullName>
    </submittedName>
</protein>
<name>A0A918LPA4_9ACTN</name>
<accession>A0A918LPA4</accession>
<evidence type="ECO:0000313" key="1">
    <source>
        <dbReference type="EMBL" id="GGT29853.1"/>
    </source>
</evidence>
<dbReference type="AlphaFoldDB" id="A0A918LPA4"/>
<sequence>MGVYLVSVGAQDWSVAGEDGHGDVASALNAQLERRGLPPYEPPGGDREPPGWFEEKMSPSMDGFDALCRARLTPEERDGLLGWSLLVPFALEEGITLPVGSAYTDETLVVGAPYVLALAERLADALGLPLDLVPSTFGNLELTLWFLEGDAERAAVTRPGPWADDLAAAFYTAVHLRAAQYCLRHGRPMAYS</sequence>
<comment type="caution">
    <text evidence="1">The sequence shown here is derived from an EMBL/GenBank/DDBJ whole genome shotgun (WGS) entry which is preliminary data.</text>
</comment>
<dbReference type="RefSeq" id="WP_189706420.1">
    <property type="nucleotide sequence ID" value="NZ_BMSA01000001.1"/>
</dbReference>
<reference evidence="1" key="2">
    <citation type="submission" date="2020-09" db="EMBL/GenBank/DDBJ databases">
        <authorList>
            <person name="Sun Q."/>
            <person name="Ohkuma M."/>
        </authorList>
    </citation>
    <scope>NUCLEOTIDE SEQUENCE</scope>
    <source>
        <strain evidence="1">JCM 4125</strain>
    </source>
</reference>
<evidence type="ECO:0000313" key="2">
    <source>
        <dbReference type="Proteomes" id="UP000646776"/>
    </source>
</evidence>